<dbReference type="Pfam" id="PF04029">
    <property type="entry name" value="2-ph_phosp"/>
    <property type="match status" value="1"/>
</dbReference>
<keyword evidence="6" id="KW-0460">Magnesium</keyword>
<comment type="similarity">
    <text evidence="2">Belongs to the ComB family.</text>
</comment>
<comment type="cofactor">
    <cofactor evidence="1">
        <name>Mg(2+)</name>
        <dbReference type="ChEBI" id="CHEBI:18420"/>
    </cofactor>
</comment>
<protein>
    <recommendedName>
        <fullName evidence="4">Probable 2-phosphosulfolactate phosphatase</fullName>
        <ecNumber evidence="3">3.1.3.71</ecNumber>
    </recommendedName>
</protein>
<dbReference type="AlphaFoldDB" id="A0A839E353"/>
<evidence type="ECO:0000256" key="1">
    <source>
        <dbReference type="ARBA" id="ARBA00001946"/>
    </source>
</evidence>
<comment type="catalytic activity">
    <reaction evidence="7">
        <text>(2R)-O-phospho-3-sulfolactate + H2O = (2R)-3-sulfolactate + phosphate</text>
        <dbReference type="Rhea" id="RHEA:23416"/>
        <dbReference type="ChEBI" id="CHEBI:15377"/>
        <dbReference type="ChEBI" id="CHEBI:15597"/>
        <dbReference type="ChEBI" id="CHEBI:43474"/>
        <dbReference type="ChEBI" id="CHEBI:58738"/>
        <dbReference type="EC" id="3.1.3.71"/>
    </reaction>
</comment>
<gene>
    <name evidence="8" type="ORF">FHX42_002699</name>
</gene>
<evidence type="ECO:0000256" key="4">
    <source>
        <dbReference type="ARBA" id="ARBA00021948"/>
    </source>
</evidence>
<dbReference type="RefSeq" id="WP_328796092.1">
    <property type="nucleotide sequence ID" value="NZ_JACGWZ010000003.1"/>
</dbReference>
<accession>A0A839E353</accession>
<evidence type="ECO:0000256" key="6">
    <source>
        <dbReference type="ARBA" id="ARBA00022842"/>
    </source>
</evidence>
<evidence type="ECO:0000313" key="9">
    <source>
        <dbReference type="Proteomes" id="UP000569329"/>
    </source>
</evidence>
<dbReference type="PANTHER" id="PTHR37311">
    <property type="entry name" value="2-PHOSPHOSULFOLACTATE PHOSPHATASE-RELATED"/>
    <property type="match status" value="1"/>
</dbReference>
<dbReference type="InterPro" id="IPR005238">
    <property type="entry name" value="ComB-like"/>
</dbReference>
<dbReference type="SUPFAM" id="SSF142823">
    <property type="entry name" value="ComB-like"/>
    <property type="match status" value="1"/>
</dbReference>
<comment type="caution">
    <text evidence="8">The sequence shown here is derived from an EMBL/GenBank/DDBJ whole genome shotgun (WGS) entry which is preliminary data.</text>
</comment>
<sequence>MTAQHPHGVRFDWGIDGMRNLATECPVVVVVDVLSFSTCVDVAIEAGARVLPLRWHDARGRRAAEEAGAVMAGPRGTAGWSLSPSSLRGLHAGVLLALPSPNGATLCAEAADLGATVFTGCLRNTTAIAHSAAHATDGEPIGVVAAGERWNGGALRPAVEDLLGAGAITAELRKHAVTCSSEADLAAVTYRAAAHRLGALITDGASGRELSARGFAHDVELACDTNTSSVAPRLRNGVFEEG</sequence>
<dbReference type="Proteomes" id="UP000569329">
    <property type="component" value="Unassembled WGS sequence"/>
</dbReference>
<keyword evidence="5 8" id="KW-0378">Hydrolase</keyword>
<evidence type="ECO:0000256" key="2">
    <source>
        <dbReference type="ARBA" id="ARBA00009997"/>
    </source>
</evidence>
<evidence type="ECO:0000313" key="8">
    <source>
        <dbReference type="EMBL" id="MBA8825348.1"/>
    </source>
</evidence>
<evidence type="ECO:0000256" key="7">
    <source>
        <dbReference type="ARBA" id="ARBA00033711"/>
    </source>
</evidence>
<dbReference type="GO" id="GO:0050532">
    <property type="term" value="F:2-phosphosulfolactate phosphatase activity"/>
    <property type="evidence" value="ECO:0007669"/>
    <property type="project" value="UniProtKB-EC"/>
</dbReference>
<dbReference type="PANTHER" id="PTHR37311:SF1">
    <property type="entry name" value="2-PHOSPHOSULFOLACTATE PHOSPHATASE-RELATED"/>
    <property type="match status" value="1"/>
</dbReference>
<dbReference type="Gene3D" id="3.90.1560.10">
    <property type="entry name" value="ComB-like"/>
    <property type="match status" value="1"/>
</dbReference>
<reference evidence="8 9" key="1">
    <citation type="submission" date="2020-07" db="EMBL/GenBank/DDBJ databases">
        <title>Sequencing the genomes of 1000 actinobacteria strains.</title>
        <authorList>
            <person name="Klenk H.-P."/>
        </authorList>
    </citation>
    <scope>NUCLEOTIDE SEQUENCE [LARGE SCALE GENOMIC DNA]</scope>
    <source>
        <strain evidence="8 9">DSM 45975</strain>
    </source>
</reference>
<dbReference type="GO" id="GO:0000287">
    <property type="term" value="F:magnesium ion binding"/>
    <property type="evidence" value="ECO:0007669"/>
    <property type="project" value="InterPro"/>
</dbReference>
<name>A0A839E353_9PSEU</name>
<evidence type="ECO:0000256" key="5">
    <source>
        <dbReference type="ARBA" id="ARBA00022801"/>
    </source>
</evidence>
<dbReference type="InterPro" id="IPR036702">
    <property type="entry name" value="ComB-like_sf"/>
</dbReference>
<dbReference type="GO" id="GO:0050545">
    <property type="term" value="F:sulfopyruvate decarboxylase activity"/>
    <property type="evidence" value="ECO:0007669"/>
    <property type="project" value="TreeGrafter"/>
</dbReference>
<organism evidence="8 9">
    <name type="scientific">Halosaccharopolyspora lacisalsi</name>
    <dbReference type="NCBI Taxonomy" id="1000566"/>
    <lineage>
        <taxon>Bacteria</taxon>
        <taxon>Bacillati</taxon>
        <taxon>Actinomycetota</taxon>
        <taxon>Actinomycetes</taxon>
        <taxon>Pseudonocardiales</taxon>
        <taxon>Pseudonocardiaceae</taxon>
        <taxon>Halosaccharopolyspora</taxon>
    </lineage>
</organism>
<evidence type="ECO:0000256" key="3">
    <source>
        <dbReference type="ARBA" id="ARBA00012953"/>
    </source>
</evidence>
<keyword evidence="9" id="KW-1185">Reference proteome</keyword>
<dbReference type="EC" id="3.1.3.71" evidence="3"/>
<dbReference type="EMBL" id="JACGWZ010000003">
    <property type="protein sequence ID" value="MBA8825348.1"/>
    <property type="molecule type" value="Genomic_DNA"/>
</dbReference>
<proteinExistence type="inferred from homology"/>